<evidence type="ECO:0000313" key="1">
    <source>
        <dbReference type="EMBL" id="MQM15650.1"/>
    </source>
</evidence>
<name>A0A843X8K3_COLES</name>
<gene>
    <name evidence="1" type="ORF">Taro_048600</name>
</gene>
<sequence>MSGRQNDARTVLLPVLEGRGEGSFLPYIAERIHSFEKEWNYKGWVEPTISSKTFLMLMEPDPLTY</sequence>
<keyword evidence="2" id="KW-1185">Reference proteome</keyword>
<proteinExistence type="predicted"/>
<dbReference type="Proteomes" id="UP000652761">
    <property type="component" value="Unassembled WGS sequence"/>
</dbReference>
<dbReference type="AlphaFoldDB" id="A0A843X8K3"/>
<protein>
    <submittedName>
        <fullName evidence="1">Uncharacterized protein</fullName>
    </submittedName>
</protein>
<comment type="caution">
    <text evidence="1">The sequence shown here is derived from an EMBL/GenBank/DDBJ whole genome shotgun (WGS) entry which is preliminary data.</text>
</comment>
<accession>A0A843X8K3</accession>
<evidence type="ECO:0000313" key="2">
    <source>
        <dbReference type="Proteomes" id="UP000652761"/>
    </source>
</evidence>
<dbReference type="EMBL" id="NMUH01006624">
    <property type="protein sequence ID" value="MQM15650.1"/>
    <property type="molecule type" value="Genomic_DNA"/>
</dbReference>
<organism evidence="1 2">
    <name type="scientific">Colocasia esculenta</name>
    <name type="common">Wild taro</name>
    <name type="synonym">Arum esculentum</name>
    <dbReference type="NCBI Taxonomy" id="4460"/>
    <lineage>
        <taxon>Eukaryota</taxon>
        <taxon>Viridiplantae</taxon>
        <taxon>Streptophyta</taxon>
        <taxon>Embryophyta</taxon>
        <taxon>Tracheophyta</taxon>
        <taxon>Spermatophyta</taxon>
        <taxon>Magnoliopsida</taxon>
        <taxon>Liliopsida</taxon>
        <taxon>Araceae</taxon>
        <taxon>Aroideae</taxon>
        <taxon>Colocasieae</taxon>
        <taxon>Colocasia</taxon>
    </lineage>
</organism>
<reference evidence="1" key="1">
    <citation type="submission" date="2017-07" db="EMBL/GenBank/DDBJ databases">
        <title>Taro Niue Genome Assembly and Annotation.</title>
        <authorList>
            <person name="Atibalentja N."/>
            <person name="Keating K."/>
            <person name="Fields C.J."/>
        </authorList>
    </citation>
    <scope>NUCLEOTIDE SEQUENCE</scope>
    <source>
        <strain evidence="1">Niue_2</strain>
        <tissue evidence="1">Leaf</tissue>
    </source>
</reference>